<dbReference type="GO" id="GO:0004622">
    <property type="term" value="F:phosphatidylcholine lysophospholipase activity"/>
    <property type="evidence" value="ECO:0007669"/>
    <property type="project" value="TreeGrafter"/>
</dbReference>
<evidence type="ECO:0000313" key="3">
    <source>
        <dbReference type="EMBL" id="OQD68969.1"/>
    </source>
</evidence>
<protein>
    <submittedName>
        <fullName evidence="3">Uncharacterized protein</fullName>
    </submittedName>
</protein>
<dbReference type="InterPro" id="IPR036514">
    <property type="entry name" value="SGNH_hydro_sf"/>
</dbReference>
<sequence length="1526" mass="167487">MIFRQLLLAWVSVAALAVAYTGHDLPREPWDASPSINSTSNSLEERVIITPLALRILPLGASITWGHLSSTGNGYRKPLRDQLRHAGHAVDMVGTKHHGDMVDHDVEARIGDTITQVKTAAEGSIKYQPNVVLINAGTNDLLQSLDIPRAGRRMEDLINMLLDKIEDTTVVLSTLIPCADATGESHRGNVNGQYRDLVARMQADKKNVVLADMDPPQPSPANGWLDLKKDYADKIHPNDVGYSKMADIWTQAINAAMKDGRIKKMHESLAISPGKKDCNKKKTYGDGVYAGGLTQTGSGEDDGTYVHDSKSVGSVLTVESDYDRGQWFFARLFSRGLDDFVGWYERDDKSQAYGVWRNTGKSSPRYVKIADMTVGGLDCIPKGVNFVDVNGDGLDDMVCIGPEGDAYAAINQGDGDDKNPPKFANKGQIKSAIKGFPQAQVRVGDVDGDGRADYCVFENNGDMSCWRNGWIEDTPAYWQDLGKRFSGRDMGNLAGVRLEDINGDGRDDWLWIGDEGETYTETNARSCLKGKLGNGLNIGWRKGVRKGQKSGPTHPGMGTKGVRERIKFARVFGVPESFGLLGRQDYVYLSHSKKGKKHTFDIHVWENTGAGAAKLKSDGDRYCNMKGHSNGMMDYVWTLSTGKMTLYPNRGKTSVTKGGPSFWDAAEVIWDPSSWGAQMDRRDLHLVDWDGDGACDIVWVDPDNNNRPQLWRNTYKETGKWSWEHNASPAADLQCSQRRGVGLFDLPVQFADVSGSGRGDYLCIEPDGRTSGWVHNKDGSWERIDQFKYSEQKDRANIHWADVDGDGRADMIWTDKFSGDGWVWWNNGRKEVKGSQFEWVPSPKASYMGNRAGTCMYYPDLDGDRRADMHALTGTWTNQAETWFNECAGDAQGDDPGGLGDPHLPTQPQAYREDHACIAGSGPDEPADFAGLCAFACEYDVCPNPCYCLDTGKAKTAPLSDGTVGTAQKGTPGATDTLCEFACARGLCPKDLCKKSSGGSGGNDDGPGTNRYCIDGKPSGGSDNAWACVPCQDLTNENSQHYLDPPDRWAAAKGDDAVATFFGWYNAARENGDLSGMDQNNIVPAAAEFFNVTSQADHSELSCFPHDQNCPAISVCDANAPAGGLIFDSFSSIHTYFSTLYDAVNVADQQFAEKLDYLAKTFVRTHEDDGNQVLDIILDVYSLIFGISLSGVYNKVLKSLPFIKDNKGREDNLAWAQASTTQMSVSAIAIARDAGQAAQIQLNDNAQLGNNLSSIYNQTVRFVRDTGTDLFLGNDTENIQGLMSGGAFIDTIDFANNESLGNIAQSLWFSVFVSMLIPQAWSISYQTNPVVLVQPGANNQTNPFAGIYANYNTDGQAFECRHQEGADHWGMKNKDADMLRTTVGDYTLYLISVPEVHMCSKGDLTLPPAIDQLKMNNDEWGNVTFADMMISSFQGYQLNGNKNGYKIDLKDIGSTMLIDGAGTKGEFPFQNFLATPGVFNIPVCDVYDIVWNGFIQKEVPENCTTWPCCGGYTDHDINCMHQDCWT</sequence>
<feature type="chain" id="PRO_5012302905" evidence="2">
    <location>
        <begin position="22"/>
        <end position="1526"/>
    </location>
</feature>
<accession>A0A1V6NWE7</accession>
<proteinExistence type="predicted"/>
<dbReference type="STRING" id="60169.A0A1V6NWE7"/>
<dbReference type="Gene3D" id="3.40.50.1110">
    <property type="entry name" value="SGNH hydrolase"/>
    <property type="match status" value="1"/>
</dbReference>
<evidence type="ECO:0000313" key="4">
    <source>
        <dbReference type="Proteomes" id="UP000191408"/>
    </source>
</evidence>
<feature type="signal peptide" evidence="2">
    <location>
        <begin position="1"/>
        <end position="21"/>
    </location>
</feature>
<name>A0A1V6NWE7_PENPO</name>
<evidence type="ECO:0000256" key="2">
    <source>
        <dbReference type="SAM" id="SignalP"/>
    </source>
</evidence>
<dbReference type="Pfam" id="PF00657">
    <property type="entry name" value="Lipase_GDSL"/>
    <property type="match status" value="1"/>
</dbReference>
<dbReference type="PANTHER" id="PTHR30383">
    <property type="entry name" value="THIOESTERASE 1/PROTEASE 1/LYSOPHOSPHOLIPASE L1"/>
    <property type="match status" value="1"/>
</dbReference>
<keyword evidence="1 2" id="KW-0732">Signal</keyword>
<keyword evidence="4" id="KW-1185">Reference proteome</keyword>
<dbReference type="EMBL" id="MDYM01000002">
    <property type="protein sequence ID" value="OQD68969.1"/>
    <property type="molecule type" value="Genomic_DNA"/>
</dbReference>
<dbReference type="InterPro" id="IPR028994">
    <property type="entry name" value="Integrin_alpha_N"/>
</dbReference>
<gene>
    <name evidence="3" type="ORF">PENPOL_c002G06123</name>
</gene>
<dbReference type="InterPro" id="IPR051532">
    <property type="entry name" value="Ester_Hydrolysis_Enzymes"/>
</dbReference>
<reference evidence="4" key="1">
    <citation type="journal article" date="2017" name="Nat. Microbiol.">
        <title>Global analysis of biosynthetic gene clusters reveals vast potential of secondary metabolite production in Penicillium species.</title>
        <authorList>
            <person name="Nielsen J.C."/>
            <person name="Grijseels S."/>
            <person name="Prigent S."/>
            <person name="Ji B."/>
            <person name="Dainat J."/>
            <person name="Nielsen K.F."/>
            <person name="Frisvad J.C."/>
            <person name="Workman M."/>
            <person name="Nielsen J."/>
        </authorList>
    </citation>
    <scope>NUCLEOTIDE SEQUENCE [LARGE SCALE GENOMIC DNA]</scope>
    <source>
        <strain evidence="4">IBT 4502</strain>
    </source>
</reference>
<evidence type="ECO:0000256" key="1">
    <source>
        <dbReference type="ARBA" id="ARBA00022729"/>
    </source>
</evidence>
<dbReference type="InterPro" id="IPR013517">
    <property type="entry name" value="FG-GAP"/>
</dbReference>
<dbReference type="OrthoDB" id="6123at2759"/>
<dbReference type="Pfam" id="PF13517">
    <property type="entry name" value="FG-GAP_3"/>
    <property type="match status" value="2"/>
</dbReference>
<dbReference type="CDD" id="cd01833">
    <property type="entry name" value="XynB_like"/>
    <property type="match status" value="1"/>
</dbReference>
<organism evidence="3 4">
    <name type="scientific">Penicillium polonicum</name>
    <dbReference type="NCBI Taxonomy" id="60169"/>
    <lineage>
        <taxon>Eukaryota</taxon>
        <taxon>Fungi</taxon>
        <taxon>Dikarya</taxon>
        <taxon>Ascomycota</taxon>
        <taxon>Pezizomycotina</taxon>
        <taxon>Eurotiomycetes</taxon>
        <taxon>Eurotiomycetidae</taxon>
        <taxon>Eurotiales</taxon>
        <taxon>Aspergillaceae</taxon>
        <taxon>Penicillium</taxon>
    </lineage>
</organism>
<dbReference type="SUPFAM" id="SSF69318">
    <property type="entry name" value="Integrin alpha N-terminal domain"/>
    <property type="match status" value="2"/>
</dbReference>
<dbReference type="SUPFAM" id="SSF52266">
    <property type="entry name" value="SGNH hydrolase"/>
    <property type="match status" value="1"/>
</dbReference>
<dbReference type="Proteomes" id="UP000191408">
    <property type="component" value="Unassembled WGS sequence"/>
</dbReference>
<comment type="caution">
    <text evidence="3">The sequence shown here is derived from an EMBL/GenBank/DDBJ whole genome shotgun (WGS) entry which is preliminary data.</text>
</comment>
<dbReference type="PANTHER" id="PTHR30383:SF31">
    <property type="entry name" value="SGNH HYDROLASE-TYPE ESTERASE DOMAIN-CONTAINING PROTEIN-RELATED"/>
    <property type="match status" value="1"/>
</dbReference>
<dbReference type="InterPro" id="IPR001087">
    <property type="entry name" value="GDSL"/>
</dbReference>